<evidence type="ECO:0000313" key="2">
    <source>
        <dbReference type="EMBL" id="MBW3363508.1"/>
    </source>
</evidence>
<protein>
    <recommendedName>
        <fullName evidence="4">Viral A-type inclusion protein</fullName>
    </recommendedName>
</protein>
<keyword evidence="3" id="KW-1185">Reference proteome</keyword>
<feature type="signal peptide" evidence="1">
    <location>
        <begin position="1"/>
        <end position="25"/>
    </location>
</feature>
<comment type="caution">
    <text evidence="2">The sequence shown here is derived from an EMBL/GenBank/DDBJ whole genome shotgun (WGS) entry which is preliminary data.</text>
</comment>
<name>A0ABS6X683_9BACT</name>
<proteinExistence type="predicted"/>
<dbReference type="RefSeq" id="WP_199108126.1">
    <property type="nucleotide sequence ID" value="NZ_JAHWXQ010000001.1"/>
</dbReference>
<gene>
    <name evidence="2" type="ORF">KYK27_00505</name>
</gene>
<dbReference type="Proteomes" id="UP000774935">
    <property type="component" value="Unassembled WGS sequence"/>
</dbReference>
<evidence type="ECO:0000256" key="1">
    <source>
        <dbReference type="SAM" id="SignalP"/>
    </source>
</evidence>
<evidence type="ECO:0000313" key="3">
    <source>
        <dbReference type="Proteomes" id="UP000774935"/>
    </source>
</evidence>
<organism evidence="2 3">
    <name type="scientific">Pontibacter populi</name>
    <dbReference type="NCBI Taxonomy" id="890055"/>
    <lineage>
        <taxon>Bacteria</taxon>
        <taxon>Pseudomonadati</taxon>
        <taxon>Bacteroidota</taxon>
        <taxon>Cytophagia</taxon>
        <taxon>Cytophagales</taxon>
        <taxon>Hymenobacteraceae</taxon>
        <taxon>Pontibacter</taxon>
    </lineage>
</organism>
<accession>A0ABS6X683</accession>
<dbReference type="EMBL" id="JAHWXQ010000001">
    <property type="protein sequence ID" value="MBW3363508.1"/>
    <property type="molecule type" value="Genomic_DNA"/>
</dbReference>
<dbReference type="PROSITE" id="PS51257">
    <property type="entry name" value="PROKAR_LIPOPROTEIN"/>
    <property type="match status" value="1"/>
</dbReference>
<feature type="chain" id="PRO_5046506899" description="Viral A-type inclusion protein" evidence="1">
    <location>
        <begin position="26"/>
        <end position="144"/>
    </location>
</feature>
<keyword evidence="1" id="KW-0732">Signal</keyword>
<sequence length="144" mass="16103">MKKLILLLALPFAIVAGCQSGPTEAEQKTELESHVIAVHDSAMANMGTIIKLRRNLQALSDSLTAQQTDSTTIKVLQQSVTGLKAADEGMMNWMRNYKAPDTLQHQQAMTYLQQELQKIEKIKVTMDSTIKAARVIYHQHEPKN</sequence>
<evidence type="ECO:0008006" key="4">
    <source>
        <dbReference type="Google" id="ProtNLM"/>
    </source>
</evidence>
<reference evidence="2 3" key="1">
    <citation type="submission" date="2021-07" db="EMBL/GenBank/DDBJ databases">
        <authorList>
            <person name="Kim M.K."/>
        </authorList>
    </citation>
    <scope>NUCLEOTIDE SEQUENCE [LARGE SCALE GENOMIC DNA]</scope>
    <source>
        <strain evidence="2 3">HLY7-15</strain>
    </source>
</reference>